<sequence>MLKQKVIERFSIEFGEPVRERVKVTAFRILGVEVVVEVDQPKRQDACNVWLPYPPDGQEIPEMALEYPGEAGRHSGTYASEGLKKGLPALKLILTTGRELDELVDYIRALAAGQKLPSVSVDASELKQDTGATKGEPIRVDVSSMPAPKPPAPRREAIPRSVQREVWQRDAGVCVECGTRQLLCFDHIVPFSRGGSNTVRNLQLLCEPCNLSKGNRI</sequence>
<dbReference type="CDD" id="cd00085">
    <property type="entry name" value="HNHc"/>
    <property type="match status" value="1"/>
</dbReference>
<dbReference type="AlphaFoldDB" id="A0AB36KKM4"/>
<organism evidence="2 3">
    <name type="scientific">Pseudomonas syringae pv. tomato</name>
    <dbReference type="NCBI Taxonomy" id="323"/>
    <lineage>
        <taxon>Bacteria</taxon>
        <taxon>Pseudomonadati</taxon>
        <taxon>Pseudomonadota</taxon>
        <taxon>Gammaproteobacteria</taxon>
        <taxon>Pseudomonadales</taxon>
        <taxon>Pseudomonadaceae</taxon>
        <taxon>Pseudomonas</taxon>
    </lineage>
</organism>
<name>A0AB36KKM4_PSEUB</name>
<accession>A0AB36KKM4</accession>
<dbReference type="InterPro" id="IPR003615">
    <property type="entry name" value="HNH_nuc"/>
</dbReference>
<reference evidence="2 3" key="1">
    <citation type="journal article" date="2017" name="Mol. Ecol.">
        <title>Adaptation of the pathogen, Pseudomonas syringae, during experimental evolution on a native vs. alternative host plant.</title>
        <authorList>
            <person name="Meaden S."/>
            <person name="Koskella B."/>
        </authorList>
    </citation>
    <scope>NUCLEOTIDE SEQUENCE [LARGE SCALE GENOMIC DNA]</scope>
    <source>
        <strain evidence="2 3">PT23</strain>
    </source>
</reference>
<dbReference type="GO" id="GO:0004519">
    <property type="term" value="F:endonuclease activity"/>
    <property type="evidence" value="ECO:0007669"/>
    <property type="project" value="UniProtKB-KW"/>
</dbReference>
<dbReference type="GO" id="GO:0003676">
    <property type="term" value="F:nucleic acid binding"/>
    <property type="evidence" value="ECO:0007669"/>
    <property type="project" value="InterPro"/>
</dbReference>
<protein>
    <submittedName>
        <fullName evidence="2">HNH endonuclease</fullName>
    </submittedName>
</protein>
<dbReference type="PANTHER" id="PTHR33877:SF1">
    <property type="entry name" value="TYPE IV METHYL-DIRECTED RESTRICTION ENZYME ECOKMCRA"/>
    <property type="match status" value="1"/>
</dbReference>
<dbReference type="RefSeq" id="WP_038857960.1">
    <property type="nucleotide sequence ID" value="NZ_JAIFYV010000038.1"/>
</dbReference>
<dbReference type="Gene3D" id="1.10.30.50">
    <property type="match status" value="1"/>
</dbReference>
<keyword evidence="2" id="KW-0540">Nuclease</keyword>
<dbReference type="GO" id="GO:0008270">
    <property type="term" value="F:zinc ion binding"/>
    <property type="evidence" value="ECO:0007669"/>
    <property type="project" value="InterPro"/>
</dbReference>
<dbReference type="Pfam" id="PF01844">
    <property type="entry name" value="HNH"/>
    <property type="match status" value="1"/>
</dbReference>
<evidence type="ECO:0000313" key="3">
    <source>
        <dbReference type="Proteomes" id="UP000189855"/>
    </source>
</evidence>
<keyword evidence="2" id="KW-0255">Endonuclease</keyword>
<keyword evidence="2" id="KW-0378">Hydrolase</keyword>
<dbReference type="InterPro" id="IPR002711">
    <property type="entry name" value="HNH"/>
</dbReference>
<proteinExistence type="predicted"/>
<evidence type="ECO:0000313" key="2">
    <source>
        <dbReference type="EMBL" id="OPE57189.1"/>
    </source>
</evidence>
<dbReference type="InterPro" id="IPR052892">
    <property type="entry name" value="NA-targeting_endonuclease"/>
</dbReference>
<dbReference type="EMBL" id="MSDS01000040">
    <property type="protein sequence ID" value="OPE57189.1"/>
    <property type="molecule type" value="Genomic_DNA"/>
</dbReference>
<gene>
    <name evidence="2" type="ORF">BTW15_26090</name>
</gene>
<evidence type="ECO:0000259" key="1">
    <source>
        <dbReference type="SMART" id="SM00507"/>
    </source>
</evidence>
<dbReference type="Proteomes" id="UP000189855">
    <property type="component" value="Unassembled WGS sequence"/>
</dbReference>
<dbReference type="SMART" id="SM00507">
    <property type="entry name" value="HNHc"/>
    <property type="match status" value="1"/>
</dbReference>
<dbReference type="PANTHER" id="PTHR33877">
    <property type="entry name" value="SLL1193 PROTEIN"/>
    <property type="match status" value="1"/>
</dbReference>
<feature type="domain" description="HNH nuclease" evidence="1">
    <location>
        <begin position="161"/>
        <end position="211"/>
    </location>
</feature>
<comment type="caution">
    <text evidence="2">The sequence shown here is derived from an EMBL/GenBank/DDBJ whole genome shotgun (WGS) entry which is preliminary data.</text>
</comment>